<name>A0ABD2ATX6_VESSQ</name>
<comment type="caution">
    <text evidence="1">The sequence shown here is derived from an EMBL/GenBank/DDBJ whole genome shotgun (WGS) entry which is preliminary data.</text>
</comment>
<dbReference type="Proteomes" id="UP001607302">
    <property type="component" value="Unassembled WGS sequence"/>
</dbReference>
<evidence type="ECO:0000313" key="1">
    <source>
        <dbReference type="EMBL" id="KAL2724048.1"/>
    </source>
</evidence>
<protein>
    <submittedName>
        <fullName evidence="1">Uncharacterized protein</fullName>
    </submittedName>
</protein>
<evidence type="ECO:0000313" key="2">
    <source>
        <dbReference type="Proteomes" id="UP001607302"/>
    </source>
</evidence>
<dbReference type="EMBL" id="JAUDFV010000139">
    <property type="protein sequence ID" value="KAL2724048.1"/>
    <property type="molecule type" value="Genomic_DNA"/>
</dbReference>
<dbReference type="AlphaFoldDB" id="A0ABD2ATX6"/>
<keyword evidence="2" id="KW-1185">Reference proteome</keyword>
<accession>A0ABD2ATX6</accession>
<organism evidence="1 2">
    <name type="scientific">Vespula squamosa</name>
    <name type="common">Southern yellow jacket</name>
    <name type="synonym">Wasp</name>
    <dbReference type="NCBI Taxonomy" id="30214"/>
    <lineage>
        <taxon>Eukaryota</taxon>
        <taxon>Metazoa</taxon>
        <taxon>Ecdysozoa</taxon>
        <taxon>Arthropoda</taxon>
        <taxon>Hexapoda</taxon>
        <taxon>Insecta</taxon>
        <taxon>Pterygota</taxon>
        <taxon>Neoptera</taxon>
        <taxon>Endopterygota</taxon>
        <taxon>Hymenoptera</taxon>
        <taxon>Apocrita</taxon>
        <taxon>Aculeata</taxon>
        <taxon>Vespoidea</taxon>
        <taxon>Vespidae</taxon>
        <taxon>Vespinae</taxon>
        <taxon>Vespula</taxon>
    </lineage>
</organism>
<proteinExistence type="predicted"/>
<gene>
    <name evidence="1" type="ORF">V1478_008561</name>
</gene>
<reference evidence="1 2" key="1">
    <citation type="journal article" date="2024" name="Ann. Entomol. Soc. Am.">
        <title>Genomic analyses of the southern and eastern yellowjacket wasps (Hymenoptera: Vespidae) reveal evolutionary signatures of social life.</title>
        <authorList>
            <person name="Catto M.A."/>
            <person name="Caine P.B."/>
            <person name="Orr S.E."/>
            <person name="Hunt B.G."/>
            <person name="Goodisman M.A.D."/>
        </authorList>
    </citation>
    <scope>NUCLEOTIDE SEQUENCE [LARGE SCALE GENOMIC DNA]</scope>
    <source>
        <strain evidence="1">233</strain>
        <tissue evidence="1">Head and thorax</tissue>
    </source>
</reference>
<sequence length="62" mass="7221">MFRVQQRYLLEITMIGTIQRQSGPHLTGLTTGEQANVYNLLQGRYVILENVENELIHHHCSR</sequence>